<dbReference type="PROSITE" id="PS50878">
    <property type="entry name" value="RT_POL"/>
    <property type="match status" value="1"/>
</dbReference>
<proteinExistence type="predicted"/>
<protein>
    <submittedName>
        <fullName evidence="2">RNA-directed DNA polymerase</fullName>
    </submittedName>
</protein>
<dbReference type="RefSeq" id="WP_186853416.1">
    <property type="nucleotide sequence ID" value="NZ_JACOPO010000013.1"/>
</dbReference>
<dbReference type="GO" id="GO:0003964">
    <property type="term" value="F:RNA-directed DNA polymerase activity"/>
    <property type="evidence" value="ECO:0007669"/>
    <property type="project" value="UniProtKB-KW"/>
</dbReference>
<comment type="caution">
    <text evidence="2">The sequence shown here is derived from an EMBL/GenBank/DDBJ whole genome shotgun (WGS) entry which is preliminary data.</text>
</comment>
<dbReference type="AlphaFoldDB" id="A0A8J6J3C8"/>
<evidence type="ECO:0000313" key="2">
    <source>
        <dbReference type="EMBL" id="MBC5723719.1"/>
    </source>
</evidence>
<reference evidence="2" key="1">
    <citation type="submission" date="2020-08" db="EMBL/GenBank/DDBJ databases">
        <title>Genome public.</title>
        <authorList>
            <person name="Liu C."/>
            <person name="Sun Q."/>
        </authorList>
    </citation>
    <scope>NUCLEOTIDE SEQUENCE</scope>
    <source>
        <strain evidence="2">NSJ-23</strain>
    </source>
</reference>
<feature type="domain" description="Reverse transcriptase" evidence="1">
    <location>
        <begin position="1"/>
        <end position="312"/>
    </location>
</feature>
<keyword evidence="3" id="KW-1185">Reference proteome</keyword>
<evidence type="ECO:0000313" key="3">
    <source>
        <dbReference type="Proteomes" id="UP000628736"/>
    </source>
</evidence>
<keyword evidence="2" id="KW-0695">RNA-directed DNA polymerase</keyword>
<evidence type="ECO:0000259" key="1">
    <source>
        <dbReference type="PROSITE" id="PS50878"/>
    </source>
</evidence>
<dbReference type="CDD" id="cd01646">
    <property type="entry name" value="RT_Bac_retron_I"/>
    <property type="match status" value="1"/>
</dbReference>
<name>A0A8J6J3C8_9FIRM</name>
<keyword evidence="2" id="KW-0808">Transferase</keyword>
<dbReference type="InterPro" id="IPR000477">
    <property type="entry name" value="RT_dom"/>
</dbReference>
<dbReference type="Pfam" id="PF00078">
    <property type="entry name" value="RVT_1"/>
    <property type="match status" value="1"/>
</dbReference>
<sequence length="502" mass="58204">MLKSYADIMNDISPDELYKRLLAYGLFTEKLPPILSSEAFYNYCITLNTPFADGWRQYIYHESMRNINVPRPLGIPNPMAYQKLCRCLADNWDKLQTHFSNQTSNQNYKISRIHIRKLGKSKTLFSMSYSNWKTDGTPEPDLLIGNRYIVRADISTCFPSIYTHAIPWALVGKTYAKEHSRKSDQSEWYNQIDHLTQNCKNGETHGLLIGPHASNLLSELILTVIDKRLYDAGWRYIRNIDDYTCYVDTYESGQKFLIALGEELRNFDLSLNFKKTEIEELPVASVEQWVRKINSISIMQRNGKLDFIGARAYLDSAIELMQTNKMNSAILNYAIKVLAGQELTPNAKEYCIKTIFHLCLIYPYLVPLLEKSVFEKFSVSGVEIEKLSQKLFEKGLDEKNYELICYALYFSIKYGFEIVKVDPDDAIASNSCLFKLFAFLYFKKNNNDTANKKMKSHARNLASNEDDFNRNWLFVYEILPQSDLKGEWKPLKRAGISFVKYP</sequence>
<keyword evidence="2" id="KW-0548">Nucleotidyltransferase</keyword>
<accession>A0A8J6J3C8</accession>
<gene>
    <name evidence="2" type="ORF">H8S11_12980</name>
</gene>
<organism evidence="2 3">
    <name type="scientific">Flintibacter hominis</name>
    <dbReference type="NCBI Taxonomy" id="2763048"/>
    <lineage>
        <taxon>Bacteria</taxon>
        <taxon>Bacillati</taxon>
        <taxon>Bacillota</taxon>
        <taxon>Clostridia</taxon>
        <taxon>Eubacteriales</taxon>
        <taxon>Flintibacter</taxon>
    </lineage>
</organism>
<dbReference type="EMBL" id="JACOPO010000013">
    <property type="protein sequence ID" value="MBC5723719.1"/>
    <property type="molecule type" value="Genomic_DNA"/>
</dbReference>
<dbReference type="Proteomes" id="UP000628736">
    <property type="component" value="Unassembled WGS sequence"/>
</dbReference>